<feature type="transmembrane region" description="Helical" evidence="6">
    <location>
        <begin position="723"/>
        <end position="743"/>
    </location>
</feature>
<evidence type="ECO:0000256" key="4">
    <source>
        <dbReference type="ARBA" id="ARBA00022989"/>
    </source>
</evidence>
<evidence type="ECO:0000256" key="5">
    <source>
        <dbReference type="ARBA" id="ARBA00023136"/>
    </source>
</evidence>
<dbReference type="GO" id="GO:0005886">
    <property type="term" value="C:plasma membrane"/>
    <property type="evidence" value="ECO:0007669"/>
    <property type="project" value="UniProtKB-SubCell"/>
</dbReference>
<feature type="transmembrane region" description="Helical" evidence="6">
    <location>
        <begin position="414"/>
        <end position="441"/>
    </location>
</feature>
<feature type="transmembrane region" description="Helical" evidence="6">
    <location>
        <begin position="235"/>
        <end position="257"/>
    </location>
</feature>
<dbReference type="SUPFAM" id="SSF82866">
    <property type="entry name" value="Multidrug efflux transporter AcrB transmembrane domain"/>
    <property type="match status" value="2"/>
</dbReference>
<dbReference type="Pfam" id="PF03176">
    <property type="entry name" value="MMPL"/>
    <property type="match status" value="1"/>
</dbReference>
<feature type="transmembrane region" description="Helical" evidence="6">
    <location>
        <begin position="749"/>
        <end position="776"/>
    </location>
</feature>
<dbReference type="Proteomes" id="UP000557193">
    <property type="component" value="Unassembled WGS sequence"/>
</dbReference>
<evidence type="ECO:0000256" key="3">
    <source>
        <dbReference type="ARBA" id="ARBA00022692"/>
    </source>
</evidence>
<name>A0A7X0BSC1_9PSED</name>
<dbReference type="PROSITE" id="PS50156">
    <property type="entry name" value="SSD"/>
    <property type="match status" value="1"/>
</dbReference>
<feature type="transmembrane region" description="Helical" evidence="6">
    <location>
        <begin position="336"/>
        <end position="357"/>
    </location>
</feature>
<evidence type="ECO:0000256" key="6">
    <source>
        <dbReference type="SAM" id="Phobius"/>
    </source>
</evidence>
<keyword evidence="4 6" id="KW-1133">Transmembrane helix</keyword>
<dbReference type="InterPro" id="IPR000731">
    <property type="entry name" value="SSD"/>
</dbReference>
<feature type="transmembrane region" description="Helical" evidence="6">
    <location>
        <begin position="21"/>
        <end position="39"/>
    </location>
</feature>
<dbReference type="AlphaFoldDB" id="A0A7X0BSC1"/>
<sequence>MSNHHQDKATFLERLIFNNRPVVILLCTLVTLFLGWQATQIRPSTSFEKMIPLSHPFIQNMLEHRNDLSNLGNTVRISVEAVNGDIFTKEYMETLRQVNDEVFYIPGVDRAGLKSLWSPSVRWTEVTEEGFAGGEVIPQTYDGSAASLEELRNNVLKSGQIGRMVANNFKSSTVDIPLLESYPDPNDQGKLIKLDYRQFSHELEEKVRDKFQAQNPNVKIHIVGFAKKVGDLIDGLIMVVAFFGIALAITLVLLYWFSWCIRSTISVVSTTLIAVVWQLGLMHSVGFGLDPYSMLVPFLIFAIGISHGVQKINGIALQSSGADNALTAARRTFRQLFLPGMIAILVDAVGFITLLVIDIGVIRELAIGASIGVGVIVFTNLILLPVAISYIGISKKAVERSKADAVREHPFWRLLSNFAHPVVAPVSVVIALSAGVAGFWYQKAHLQIGDLDQGAPELRPDSRYNQDNDFIIKNYSTSSDVLVVMVKTGAEGCSTYETLAPIDELMWTMQNTAGVQSAISLVTVSKQVIKGMNEGNLKWETLSRNQDVLNNSISRAEGLYNTDCSLAPVLIFLEDHKAETLKRAVAAVEAFAAEHESEDRKFLLAAGNAGIEAATNVVIAKSELQILILVYICVAVMCLITFRSFGAMLCIILPLILTSVLGNALMAWLGIGVKVATLPVIALGVGIGVDYGIYIYSRMESFLRAGLPLQEAYYETLRSTGKAVLFTGLCLAIGVVTWVFSAIKFQADMGLMLTFMLLWNMFGALWLLPALARFLIKPEKLAGKQGGSLFAH</sequence>
<evidence type="ECO:0000256" key="1">
    <source>
        <dbReference type="ARBA" id="ARBA00004651"/>
    </source>
</evidence>
<feature type="transmembrane region" description="Helical" evidence="6">
    <location>
        <begin position="624"/>
        <end position="642"/>
    </location>
</feature>
<comment type="caution">
    <text evidence="8">The sequence shown here is derived from an EMBL/GenBank/DDBJ whole genome shotgun (WGS) entry which is preliminary data.</text>
</comment>
<dbReference type="RefSeq" id="WP_184682943.1">
    <property type="nucleotide sequence ID" value="NZ_JACHLL010000003.1"/>
</dbReference>
<feature type="transmembrane region" description="Helical" evidence="6">
    <location>
        <begin position="369"/>
        <end position="393"/>
    </location>
</feature>
<reference evidence="8 9" key="1">
    <citation type="submission" date="2020-08" db="EMBL/GenBank/DDBJ databases">
        <title>Functional genomics of gut bacteria from endangered species of beetles.</title>
        <authorList>
            <person name="Carlos-Shanley C."/>
        </authorList>
    </citation>
    <scope>NUCLEOTIDE SEQUENCE [LARGE SCALE GENOMIC DNA]</scope>
    <source>
        <strain evidence="8 9">S00202</strain>
    </source>
</reference>
<feature type="transmembrane region" description="Helical" evidence="6">
    <location>
        <begin position="291"/>
        <end position="309"/>
    </location>
</feature>
<protein>
    <submittedName>
        <fullName evidence="8">Putative RND superfamily exporter protein</fullName>
    </submittedName>
</protein>
<keyword evidence="9" id="KW-1185">Reference proteome</keyword>
<feature type="transmembrane region" description="Helical" evidence="6">
    <location>
        <begin position="649"/>
        <end position="671"/>
    </location>
</feature>
<evidence type="ECO:0000256" key="2">
    <source>
        <dbReference type="ARBA" id="ARBA00022475"/>
    </source>
</evidence>
<dbReference type="EMBL" id="JACHLL010000003">
    <property type="protein sequence ID" value="MBB6341875.1"/>
    <property type="molecule type" value="Genomic_DNA"/>
</dbReference>
<evidence type="ECO:0000259" key="7">
    <source>
        <dbReference type="PROSITE" id="PS50156"/>
    </source>
</evidence>
<feature type="transmembrane region" description="Helical" evidence="6">
    <location>
        <begin position="264"/>
        <end position="285"/>
    </location>
</feature>
<dbReference type="InterPro" id="IPR050545">
    <property type="entry name" value="Mycobact_MmpL"/>
</dbReference>
<dbReference type="PANTHER" id="PTHR33406:SF10">
    <property type="entry name" value="SSD DOMAIN-CONTAINING PROTEIN"/>
    <property type="match status" value="1"/>
</dbReference>
<feature type="domain" description="SSD" evidence="7">
    <location>
        <begin position="265"/>
        <end position="390"/>
    </location>
</feature>
<dbReference type="PANTHER" id="PTHR33406">
    <property type="entry name" value="MEMBRANE PROTEIN MJ1562-RELATED"/>
    <property type="match status" value="1"/>
</dbReference>
<keyword evidence="3 6" id="KW-0812">Transmembrane</keyword>
<keyword evidence="5 6" id="KW-0472">Membrane</keyword>
<feature type="transmembrane region" description="Helical" evidence="6">
    <location>
        <begin position="677"/>
        <end position="696"/>
    </location>
</feature>
<dbReference type="Gene3D" id="1.20.1640.10">
    <property type="entry name" value="Multidrug efflux transporter AcrB transmembrane domain"/>
    <property type="match status" value="2"/>
</dbReference>
<gene>
    <name evidence="8" type="ORF">HNP49_002043</name>
</gene>
<accession>A0A7X0BSC1</accession>
<proteinExistence type="predicted"/>
<evidence type="ECO:0000313" key="8">
    <source>
        <dbReference type="EMBL" id="MBB6341875.1"/>
    </source>
</evidence>
<evidence type="ECO:0000313" key="9">
    <source>
        <dbReference type="Proteomes" id="UP000557193"/>
    </source>
</evidence>
<comment type="subcellular location">
    <subcellularLocation>
        <location evidence="1">Cell membrane</location>
        <topology evidence="1">Multi-pass membrane protein</topology>
    </subcellularLocation>
</comment>
<organism evidence="8 9">
    <name type="scientific">Pseudomonas fluvialis</name>
    <dbReference type="NCBI Taxonomy" id="1793966"/>
    <lineage>
        <taxon>Bacteria</taxon>
        <taxon>Pseudomonadati</taxon>
        <taxon>Pseudomonadota</taxon>
        <taxon>Gammaproteobacteria</taxon>
        <taxon>Pseudomonadales</taxon>
        <taxon>Pseudomonadaceae</taxon>
        <taxon>Pseudomonas</taxon>
    </lineage>
</organism>
<keyword evidence="2" id="KW-1003">Cell membrane</keyword>
<dbReference type="InterPro" id="IPR004869">
    <property type="entry name" value="MMPL_dom"/>
</dbReference>